<dbReference type="InterPro" id="IPR036388">
    <property type="entry name" value="WH-like_DNA-bd_sf"/>
</dbReference>
<dbReference type="InterPro" id="IPR036390">
    <property type="entry name" value="WH_DNA-bd_sf"/>
</dbReference>
<sequence length="290" mass="33225">MIDIELLEELVVFEEYGTLSATAEHLMITAPSVTRAMKKLEDQLGVKLFDREVNRIYLNKTGKLVAEKAKLVLQAEKDLQKTATNFDKMQQYINIGAVSPGPAIYLDNSQDQYKQELTFCPNLIKDEDIISDLKNYQARLIFTTDEILDDKEIESMFIGTEQLAVKVDKNSPLANKKSVTYKDLSGLSFVVARNIGIWKDIIEENIPNAKFLYQQDLNALDMLTQIQTFPVFRTNLTEYSKYHEPDADRIIIPIEDENNSIELFGTYLVDQRPILQPFLKDVAQNWPTGF</sequence>
<proteinExistence type="inferred from homology"/>
<dbReference type="GO" id="GO:0003700">
    <property type="term" value="F:DNA-binding transcription factor activity"/>
    <property type="evidence" value="ECO:0007669"/>
    <property type="project" value="InterPro"/>
</dbReference>
<evidence type="ECO:0000313" key="6">
    <source>
        <dbReference type="EMBL" id="QLL74137.1"/>
    </source>
</evidence>
<dbReference type="PANTHER" id="PTHR30346:SF0">
    <property type="entry name" value="HCA OPERON TRANSCRIPTIONAL ACTIVATOR HCAR"/>
    <property type="match status" value="1"/>
</dbReference>
<dbReference type="PRINTS" id="PR00039">
    <property type="entry name" value="HTHLYSR"/>
</dbReference>
<dbReference type="Gene3D" id="3.40.190.290">
    <property type="match status" value="1"/>
</dbReference>
<dbReference type="Pfam" id="PF00126">
    <property type="entry name" value="HTH_1"/>
    <property type="match status" value="1"/>
</dbReference>
<evidence type="ECO:0000256" key="2">
    <source>
        <dbReference type="ARBA" id="ARBA00023015"/>
    </source>
</evidence>
<dbReference type="PANTHER" id="PTHR30346">
    <property type="entry name" value="TRANSCRIPTIONAL DUAL REGULATOR HCAR-RELATED"/>
    <property type="match status" value="1"/>
</dbReference>
<evidence type="ECO:0000256" key="1">
    <source>
        <dbReference type="ARBA" id="ARBA00009437"/>
    </source>
</evidence>
<dbReference type="RefSeq" id="WP_180860153.1">
    <property type="nucleotide sequence ID" value="NZ_CP047415.1"/>
</dbReference>
<name>A0A7H9E9S6_9LACO</name>
<dbReference type="AlphaFoldDB" id="A0A7H9E9S6"/>
<comment type="similarity">
    <text evidence="1">Belongs to the LysR transcriptional regulatory family.</text>
</comment>
<dbReference type="EMBL" id="CP047415">
    <property type="protein sequence ID" value="QLL74137.1"/>
    <property type="molecule type" value="Genomic_DNA"/>
</dbReference>
<gene>
    <name evidence="6" type="ORF">GTO85_07125</name>
</gene>
<organism evidence="6 7">
    <name type="scientific">Lactobacillus crispatus</name>
    <dbReference type="NCBI Taxonomy" id="47770"/>
    <lineage>
        <taxon>Bacteria</taxon>
        <taxon>Bacillati</taxon>
        <taxon>Bacillota</taxon>
        <taxon>Bacilli</taxon>
        <taxon>Lactobacillales</taxon>
        <taxon>Lactobacillaceae</taxon>
        <taxon>Lactobacillus</taxon>
    </lineage>
</organism>
<protein>
    <submittedName>
        <fullName evidence="6">LysR family transcriptional regulator</fullName>
    </submittedName>
</protein>
<dbReference type="Gene3D" id="1.10.10.10">
    <property type="entry name" value="Winged helix-like DNA-binding domain superfamily/Winged helix DNA-binding domain"/>
    <property type="match status" value="1"/>
</dbReference>
<dbReference type="GO" id="GO:0003677">
    <property type="term" value="F:DNA binding"/>
    <property type="evidence" value="ECO:0007669"/>
    <property type="project" value="UniProtKB-KW"/>
</dbReference>
<keyword evidence="4" id="KW-0804">Transcription</keyword>
<evidence type="ECO:0000259" key="5">
    <source>
        <dbReference type="PROSITE" id="PS50931"/>
    </source>
</evidence>
<keyword evidence="3" id="KW-0238">DNA-binding</keyword>
<dbReference type="Proteomes" id="UP000510660">
    <property type="component" value="Chromosome"/>
</dbReference>
<reference evidence="6 7" key="1">
    <citation type="submission" date="2020-01" db="EMBL/GenBank/DDBJ databases">
        <title>Complete and circular genome sequences of six lactobacillus isolates from horses.</title>
        <authorList>
            <person name="Hassan H.M."/>
        </authorList>
    </citation>
    <scope>NUCLEOTIDE SEQUENCE [LARGE SCALE GENOMIC DNA]</scope>
    <source>
        <strain evidence="6 7">1D</strain>
    </source>
</reference>
<dbReference type="SUPFAM" id="SSF46785">
    <property type="entry name" value="Winged helix' DNA-binding domain"/>
    <property type="match status" value="1"/>
</dbReference>
<dbReference type="PROSITE" id="PS50931">
    <property type="entry name" value="HTH_LYSR"/>
    <property type="match status" value="1"/>
</dbReference>
<evidence type="ECO:0000256" key="4">
    <source>
        <dbReference type="ARBA" id="ARBA00023163"/>
    </source>
</evidence>
<evidence type="ECO:0000256" key="3">
    <source>
        <dbReference type="ARBA" id="ARBA00023125"/>
    </source>
</evidence>
<evidence type="ECO:0000313" key="7">
    <source>
        <dbReference type="Proteomes" id="UP000510660"/>
    </source>
</evidence>
<accession>A0A7H9E9S6</accession>
<feature type="domain" description="HTH lysR-type" evidence="5">
    <location>
        <begin position="2"/>
        <end position="59"/>
    </location>
</feature>
<dbReference type="GO" id="GO:0032993">
    <property type="term" value="C:protein-DNA complex"/>
    <property type="evidence" value="ECO:0007669"/>
    <property type="project" value="TreeGrafter"/>
</dbReference>
<dbReference type="InterPro" id="IPR000847">
    <property type="entry name" value="LysR_HTH_N"/>
</dbReference>
<keyword evidence="2" id="KW-0805">Transcription regulation</keyword>